<dbReference type="NCBIfam" id="NF007209">
    <property type="entry name" value="PRK09631.1"/>
    <property type="match status" value="1"/>
</dbReference>
<organism evidence="7">
    <name type="scientific">bioreactor metagenome</name>
    <dbReference type="NCBI Taxonomy" id="1076179"/>
    <lineage>
        <taxon>unclassified sequences</taxon>
        <taxon>metagenomes</taxon>
        <taxon>ecological metagenomes</taxon>
    </lineage>
</organism>
<dbReference type="PROSITE" id="PS52040">
    <property type="entry name" value="TOPO_IIA"/>
    <property type="match status" value="1"/>
</dbReference>
<dbReference type="GO" id="GO:0009330">
    <property type="term" value="C:DNA topoisomerase type II (double strand cut, ATP-hydrolyzing) complex"/>
    <property type="evidence" value="ECO:0007669"/>
    <property type="project" value="TreeGrafter"/>
</dbReference>
<dbReference type="GO" id="GO:0003918">
    <property type="term" value="F:DNA topoisomerase type II (double strand cut, ATP-hydrolyzing) activity"/>
    <property type="evidence" value="ECO:0007669"/>
    <property type="project" value="InterPro"/>
</dbReference>
<keyword evidence="5" id="KW-0175">Coiled coil</keyword>
<dbReference type="EMBL" id="VSSQ01000551">
    <property type="protein sequence ID" value="MPL97363.1"/>
    <property type="molecule type" value="Genomic_DNA"/>
</dbReference>
<evidence type="ECO:0000256" key="3">
    <source>
        <dbReference type="ARBA" id="ARBA00023125"/>
    </source>
</evidence>
<keyword evidence="3" id="KW-0238">DNA-binding</keyword>
<evidence type="ECO:0000256" key="2">
    <source>
        <dbReference type="ARBA" id="ARBA00023029"/>
    </source>
</evidence>
<dbReference type="SMART" id="SM00434">
    <property type="entry name" value="TOP4c"/>
    <property type="match status" value="1"/>
</dbReference>
<evidence type="ECO:0000256" key="5">
    <source>
        <dbReference type="SAM" id="Coils"/>
    </source>
</evidence>
<dbReference type="PANTHER" id="PTHR43493:SF5">
    <property type="entry name" value="DNA GYRASE SUBUNIT A, CHLOROPLASTIC_MITOCHONDRIAL"/>
    <property type="match status" value="1"/>
</dbReference>
<sequence>MTQAHSIFKQNFLEYASYVIKERAIPDLVDGFKPVQRRIIHTLFEMDDGKFHKVANVVGWAMRYHPHGDSSIYEALVNLANCDLFIERQGNFGNTLTGDSAAAARYIECRLLPFAKKVLYNPELTEFVDSYDGRNQEPVAFPAKIPVVLIQGVSGIAVGMSTYILPHNPLEVLDAMAASLKGESYQLYPDFLGGGIVDVEDYRDGRGSVSVRAKLNTSDPKRIIIEELPYGTTSEAMIRSVEEAAKKGKLKISSINDYTAEKVNIEINLARNTYAQEIVDALYAYTDCETKLSINPLVIKDNVPTIMGVHEILDWHARHLVVVLKAELELEKGHLLDKLHARTLERIFIEERIYKRIEQKKSADEVNKAVISGFKPFTEQLLRPVDLDDVERLLKIPIRRISLFDIEKNREDIDQINANLAEIERKLADLVGYALTYIAELKTMLGVKEHQRKTTIKTFELIDVKEVAERNLAVKYDPANGYLGYAVKQGNTLLEVSTFDRVLIIRKDGTYQVIDAPEKEFVGKGLLYCGYADKSELANLVFSVIYQEKTYKYLFLKRCQIVSYQLKKVYPLLPEGNFKLVKLSTYANAELVVTYKPKPGLRILEEKFYFSDYLVKNVKANGVRIAVKEVASLKLRSVKEVVHANTAEPTLFDDESQEE</sequence>
<comment type="caution">
    <text evidence="7">The sequence shown here is derived from an EMBL/GenBank/DDBJ whole genome shotgun (WGS) entry which is preliminary data.</text>
</comment>
<evidence type="ECO:0000256" key="4">
    <source>
        <dbReference type="ARBA" id="ARBA00023235"/>
    </source>
</evidence>
<dbReference type="InterPro" id="IPR013760">
    <property type="entry name" value="Topo_IIA-like_dom_sf"/>
</dbReference>
<dbReference type="Gene3D" id="3.90.199.10">
    <property type="entry name" value="Topoisomerase II, domain 5"/>
    <property type="match status" value="1"/>
</dbReference>
<accession>A0A644W4J9</accession>
<keyword evidence="2" id="KW-0799">Topoisomerase</keyword>
<protein>
    <submittedName>
        <fullName evidence="7">DNA gyrase subunit A</fullName>
    </submittedName>
</protein>
<comment type="similarity">
    <text evidence="1">Belongs to the type II topoisomerase GyrA/ParC subunit family.</text>
</comment>
<dbReference type="PANTHER" id="PTHR43493">
    <property type="entry name" value="DNA GYRASE/TOPOISOMERASE SUBUNIT A"/>
    <property type="match status" value="1"/>
</dbReference>
<dbReference type="GO" id="GO:0003677">
    <property type="term" value="F:DNA binding"/>
    <property type="evidence" value="ECO:0007669"/>
    <property type="project" value="UniProtKB-KW"/>
</dbReference>
<dbReference type="GO" id="GO:0005524">
    <property type="term" value="F:ATP binding"/>
    <property type="evidence" value="ECO:0007669"/>
    <property type="project" value="InterPro"/>
</dbReference>
<feature type="domain" description="Topo IIA-type catalytic" evidence="6">
    <location>
        <begin position="25"/>
        <end position="472"/>
    </location>
</feature>
<feature type="coiled-coil region" evidence="5">
    <location>
        <begin position="406"/>
        <end position="433"/>
    </location>
</feature>
<evidence type="ECO:0000313" key="7">
    <source>
        <dbReference type="EMBL" id="MPL97363.1"/>
    </source>
</evidence>
<dbReference type="SUPFAM" id="SSF56719">
    <property type="entry name" value="Type II DNA topoisomerase"/>
    <property type="match status" value="1"/>
</dbReference>
<reference evidence="7" key="1">
    <citation type="submission" date="2019-08" db="EMBL/GenBank/DDBJ databases">
        <authorList>
            <person name="Kucharzyk K."/>
            <person name="Murdoch R.W."/>
            <person name="Higgins S."/>
            <person name="Loffler F."/>
        </authorList>
    </citation>
    <scope>NUCLEOTIDE SEQUENCE</scope>
</reference>
<dbReference type="InterPro" id="IPR050220">
    <property type="entry name" value="Type_II_DNA_Topoisomerases"/>
</dbReference>
<dbReference type="Gene3D" id="3.30.1360.40">
    <property type="match status" value="1"/>
</dbReference>
<dbReference type="GO" id="GO:0005737">
    <property type="term" value="C:cytoplasm"/>
    <property type="evidence" value="ECO:0007669"/>
    <property type="project" value="TreeGrafter"/>
</dbReference>
<dbReference type="InterPro" id="IPR013758">
    <property type="entry name" value="Topo_IIA_A/C_ab"/>
</dbReference>
<keyword evidence="4 7" id="KW-0413">Isomerase</keyword>
<dbReference type="GO" id="GO:0006265">
    <property type="term" value="P:DNA topological change"/>
    <property type="evidence" value="ECO:0007669"/>
    <property type="project" value="InterPro"/>
</dbReference>
<evidence type="ECO:0000256" key="1">
    <source>
        <dbReference type="ARBA" id="ARBA00008263"/>
    </source>
</evidence>
<dbReference type="Gene3D" id="1.10.268.10">
    <property type="entry name" value="Topoisomerase, domain 3"/>
    <property type="match status" value="1"/>
</dbReference>
<dbReference type="InterPro" id="IPR002205">
    <property type="entry name" value="Topo_IIA_dom_A"/>
</dbReference>
<evidence type="ECO:0000259" key="6">
    <source>
        <dbReference type="PROSITE" id="PS52040"/>
    </source>
</evidence>
<dbReference type="InterPro" id="IPR013757">
    <property type="entry name" value="Topo_IIA_A_a_sf"/>
</dbReference>
<proteinExistence type="inferred from homology"/>
<gene>
    <name evidence="7" type="primary">gyrA_23</name>
    <name evidence="7" type="ORF">SDC9_43553</name>
</gene>
<dbReference type="Pfam" id="PF00521">
    <property type="entry name" value="DNA_topoisoIV"/>
    <property type="match status" value="1"/>
</dbReference>
<name>A0A644W4J9_9ZZZZ</name>
<dbReference type="AlphaFoldDB" id="A0A644W4J9"/>